<comment type="caution">
    <text evidence="2">The sequence shown here is derived from an EMBL/GenBank/DDBJ whole genome shotgun (WGS) entry which is preliminary data.</text>
</comment>
<keyword evidence="3" id="KW-1185">Reference proteome</keyword>
<feature type="transmembrane region" description="Helical" evidence="1">
    <location>
        <begin position="46"/>
        <end position="64"/>
    </location>
</feature>
<dbReference type="RefSeq" id="WP_253740577.1">
    <property type="nucleotide sequence ID" value="NZ_BAABKA010000033.1"/>
</dbReference>
<accession>A0A9X2GAI2</accession>
<evidence type="ECO:0000313" key="2">
    <source>
        <dbReference type="EMBL" id="MCP2354087.1"/>
    </source>
</evidence>
<proteinExistence type="predicted"/>
<keyword evidence="1" id="KW-0812">Transmembrane</keyword>
<keyword evidence="1" id="KW-0472">Membrane</keyword>
<dbReference type="AlphaFoldDB" id="A0A9X2GAI2"/>
<organism evidence="2 3">
    <name type="scientific">Nonomuraea thailandensis</name>
    <dbReference type="NCBI Taxonomy" id="1188745"/>
    <lineage>
        <taxon>Bacteria</taxon>
        <taxon>Bacillati</taxon>
        <taxon>Actinomycetota</taxon>
        <taxon>Actinomycetes</taxon>
        <taxon>Streptosporangiales</taxon>
        <taxon>Streptosporangiaceae</taxon>
        <taxon>Nonomuraea</taxon>
    </lineage>
</organism>
<reference evidence="2" key="1">
    <citation type="submission" date="2022-06" db="EMBL/GenBank/DDBJ databases">
        <title>Sequencing the genomes of 1000 actinobacteria strains.</title>
        <authorList>
            <person name="Klenk H.-P."/>
        </authorList>
    </citation>
    <scope>NUCLEOTIDE SEQUENCE</scope>
    <source>
        <strain evidence="2">DSM 46694</strain>
    </source>
</reference>
<sequence>MRTSIDRTKMLFLSKKKLKRWSEATFFTTGAVVVTWGAAQRRGMELAILTALAFGSFILTNWTRQSRLPHWCQEPAFIYITWLLITLCVFAVSLTPMSLEICLGISAFTVISVNTLQRRKIEREAAEADEVRPVEAQRAKDQDDH</sequence>
<keyword evidence="1" id="KW-1133">Transmembrane helix</keyword>
<feature type="transmembrane region" description="Helical" evidence="1">
    <location>
        <begin position="21"/>
        <end position="40"/>
    </location>
</feature>
<feature type="transmembrane region" description="Helical" evidence="1">
    <location>
        <begin position="76"/>
        <end position="92"/>
    </location>
</feature>
<gene>
    <name evidence="2" type="ORF">HD597_001107</name>
</gene>
<evidence type="ECO:0000256" key="1">
    <source>
        <dbReference type="SAM" id="Phobius"/>
    </source>
</evidence>
<name>A0A9X2GAI2_9ACTN</name>
<dbReference type="EMBL" id="JAMZEB010000002">
    <property type="protein sequence ID" value="MCP2354087.1"/>
    <property type="molecule type" value="Genomic_DNA"/>
</dbReference>
<evidence type="ECO:0000313" key="3">
    <source>
        <dbReference type="Proteomes" id="UP001139648"/>
    </source>
</evidence>
<protein>
    <submittedName>
        <fullName evidence="2">Uncharacterized protein</fullName>
    </submittedName>
</protein>
<dbReference type="Proteomes" id="UP001139648">
    <property type="component" value="Unassembled WGS sequence"/>
</dbReference>